<sequence length="372" mass="42336">MKKLLPFIIALLPVFCYAQTDSVLVLSDVHIDLRKPFDTFYHTDTDPRVFLSATENAKTGKYPFIIMPGDLLRHTTKAENDTHDISDMQQSYKYVIKNVRAIDKHAVILPALGNNDCIAHNVPNAATYKVFYDALLKRIDRHGRIKKSFLAGGYYAYEKDSLAIIILNTVLFMRENDSLATEAKAELVWLKERLQALTPGQSAWLVYHVPPGIDRYGKTPSWQDNIQATYLQIIKQYAPRIKLQLAGHTHMVDARLLVDSGKLLSYVAIAPGLDGRNSNNPAYQVLHYNQNDKSPTQITTWYTDSLSNYQWHSFTFNHMDFGFFKDSDPNSSLAQDFIKHYTTCRGATKSKDGATIGWDDTFREISTIRISD</sequence>
<evidence type="ECO:0000313" key="5">
    <source>
        <dbReference type="EMBL" id="TFF37548.1"/>
    </source>
</evidence>
<evidence type="ECO:0000259" key="4">
    <source>
        <dbReference type="Pfam" id="PF00149"/>
    </source>
</evidence>
<feature type="signal peptide" evidence="3">
    <location>
        <begin position="1"/>
        <end position="18"/>
    </location>
</feature>
<dbReference type="OrthoDB" id="106957at2"/>
<dbReference type="RefSeq" id="WP_133230879.1">
    <property type="nucleotide sequence ID" value="NZ_SOZE01000010.1"/>
</dbReference>
<dbReference type="InterPro" id="IPR029052">
    <property type="entry name" value="Metallo-depent_PP-like"/>
</dbReference>
<dbReference type="InterPro" id="IPR004843">
    <property type="entry name" value="Calcineurin-like_PHP"/>
</dbReference>
<proteinExistence type="predicted"/>
<evidence type="ECO:0000313" key="6">
    <source>
        <dbReference type="Proteomes" id="UP000297540"/>
    </source>
</evidence>
<feature type="chain" id="PRO_5021445600" description="Calcineurin-like phosphoesterase domain-containing protein" evidence="3">
    <location>
        <begin position="19"/>
        <end position="372"/>
    </location>
</feature>
<organism evidence="5 6">
    <name type="scientific">Mucilaginibacter psychrotolerans</name>
    <dbReference type="NCBI Taxonomy" id="1524096"/>
    <lineage>
        <taxon>Bacteria</taxon>
        <taxon>Pseudomonadati</taxon>
        <taxon>Bacteroidota</taxon>
        <taxon>Sphingobacteriia</taxon>
        <taxon>Sphingobacteriales</taxon>
        <taxon>Sphingobacteriaceae</taxon>
        <taxon>Mucilaginibacter</taxon>
    </lineage>
</organism>
<comment type="caution">
    <text evidence="5">The sequence shown here is derived from an EMBL/GenBank/DDBJ whole genome shotgun (WGS) entry which is preliminary data.</text>
</comment>
<keyword evidence="2" id="KW-0325">Glycoprotein</keyword>
<dbReference type="EMBL" id="SOZE01000010">
    <property type="protein sequence ID" value="TFF37548.1"/>
    <property type="molecule type" value="Genomic_DNA"/>
</dbReference>
<dbReference type="PANTHER" id="PTHR10340:SF57">
    <property type="entry name" value="METALLOPHOS DOMAIN-CONTAINING PROTEIN"/>
    <property type="match status" value="1"/>
</dbReference>
<gene>
    <name evidence="5" type="ORF">E2R66_12200</name>
</gene>
<name>A0A4Y8SF64_9SPHI</name>
<evidence type="ECO:0000256" key="1">
    <source>
        <dbReference type="ARBA" id="ARBA00022801"/>
    </source>
</evidence>
<keyword evidence="6" id="KW-1185">Reference proteome</keyword>
<dbReference type="Pfam" id="PF00149">
    <property type="entry name" value="Metallophos"/>
    <property type="match status" value="1"/>
</dbReference>
<accession>A0A4Y8SF64</accession>
<evidence type="ECO:0000256" key="3">
    <source>
        <dbReference type="SAM" id="SignalP"/>
    </source>
</evidence>
<dbReference type="AlphaFoldDB" id="A0A4Y8SF64"/>
<dbReference type="PANTHER" id="PTHR10340">
    <property type="entry name" value="SPHINGOMYELIN PHOSPHODIESTERASE"/>
    <property type="match status" value="1"/>
</dbReference>
<dbReference type="Gene3D" id="3.60.21.10">
    <property type="match status" value="1"/>
</dbReference>
<dbReference type="SUPFAM" id="SSF56300">
    <property type="entry name" value="Metallo-dependent phosphatases"/>
    <property type="match status" value="1"/>
</dbReference>
<feature type="domain" description="Calcineurin-like phosphoesterase" evidence="4">
    <location>
        <begin position="23"/>
        <end position="250"/>
    </location>
</feature>
<keyword evidence="1" id="KW-0378">Hydrolase</keyword>
<dbReference type="GO" id="GO:0016787">
    <property type="term" value="F:hydrolase activity"/>
    <property type="evidence" value="ECO:0007669"/>
    <property type="project" value="UniProtKB-KW"/>
</dbReference>
<keyword evidence="3" id="KW-0732">Signal</keyword>
<evidence type="ECO:0000256" key="2">
    <source>
        <dbReference type="ARBA" id="ARBA00023180"/>
    </source>
</evidence>
<dbReference type="Proteomes" id="UP000297540">
    <property type="component" value="Unassembled WGS sequence"/>
</dbReference>
<protein>
    <recommendedName>
        <fullName evidence="4">Calcineurin-like phosphoesterase domain-containing protein</fullName>
    </recommendedName>
</protein>
<reference evidence="5 6" key="1">
    <citation type="journal article" date="2017" name="Int. J. Syst. Evol. Microbiol.">
        <title>Mucilaginibacterpsychrotolerans sp. nov., isolated from peatlands.</title>
        <authorList>
            <person name="Deng Y."/>
            <person name="Shen L."/>
            <person name="Xu B."/>
            <person name="Liu Y."/>
            <person name="Gu Z."/>
            <person name="Liu H."/>
            <person name="Zhou Y."/>
        </authorList>
    </citation>
    <scope>NUCLEOTIDE SEQUENCE [LARGE SCALE GENOMIC DNA]</scope>
    <source>
        <strain evidence="5 6">NH7-4</strain>
    </source>
</reference>